<protein>
    <submittedName>
        <fullName evidence="2">Uncharacterized protein</fullName>
    </submittedName>
</protein>
<reference evidence="2" key="1">
    <citation type="submission" date="2016-12" db="EMBL/GenBank/DDBJ databases">
        <title>Genome sequence of Streptomyces antioxidans MUSC 164.</title>
        <authorList>
            <person name="Lee L.-H."/>
            <person name="Ser H.-L."/>
        </authorList>
    </citation>
    <scope>NUCLEOTIDE SEQUENCE [LARGE SCALE GENOMIC DNA]</scope>
    <source>
        <strain evidence="2">MUSC 164</strain>
    </source>
</reference>
<accession>A0A1V4CYG5</accession>
<evidence type="ECO:0000256" key="1">
    <source>
        <dbReference type="SAM" id="MobiDB-lite"/>
    </source>
</evidence>
<evidence type="ECO:0000313" key="2">
    <source>
        <dbReference type="EMBL" id="OPF73810.1"/>
    </source>
</evidence>
<keyword evidence="3" id="KW-1185">Reference proteome</keyword>
<feature type="region of interest" description="Disordered" evidence="1">
    <location>
        <begin position="49"/>
        <end position="74"/>
    </location>
</feature>
<dbReference type="AlphaFoldDB" id="A0A1V4CYG5"/>
<sequence>MAGVPGLNGITVAGYHVYLTNSARALPLRVPAAATDTTHLEIVAERFGSGGHGKPARLIRLRADPSAVPGAPDR</sequence>
<dbReference type="InterPro" id="IPR011042">
    <property type="entry name" value="6-blade_b-propeller_TolB-like"/>
</dbReference>
<dbReference type="Gene3D" id="2.120.10.30">
    <property type="entry name" value="TolB, C-terminal domain"/>
    <property type="match status" value="1"/>
</dbReference>
<evidence type="ECO:0000313" key="3">
    <source>
        <dbReference type="Proteomes" id="UP000033615"/>
    </source>
</evidence>
<gene>
    <name evidence="2" type="ORF">VT50_0228075</name>
</gene>
<dbReference type="Proteomes" id="UP000033615">
    <property type="component" value="Unassembled WGS sequence"/>
</dbReference>
<comment type="caution">
    <text evidence="2">The sequence shown here is derived from an EMBL/GenBank/DDBJ whole genome shotgun (WGS) entry which is preliminary data.</text>
</comment>
<name>A0A1V4CYG5_9ACTN</name>
<dbReference type="EMBL" id="LAKD02000086">
    <property type="protein sequence ID" value="OPF73810.1"/>
    <property type="molecule type" value="Genomic_DNA"/>
</dbReference>
<organism evidence="2 3">
    <name type="scientific">Streptomyces antioxidans</name>
    <dbReference type="NCBI Taxonomy" id="1507734"/>
    <lineage>
        <taxon>Bacteria</taxon>
        <taxon>Bacillati</taxon>
        <taxon>Actinomycetota</taxon>
        <taxon>Actinomycetes</taxon>
        <taxon>Kitasatosporales</taxon>
        <taxon>Streptomycetaceae</taxon>
        <taxon>Streptomyces</taxon>
    </lineage>
</organism>
<proteinExistence type="predicted"/>
<dbReference type="RefSeq" id="WP_046086949.1">
    <property type="nucleotide sequence ID" value="NZ_LAKD02000086.1"/>
</dbReference>